<evidence type="ECO:0000256" key="1">
    <source>
        <dbReference type="SAM" id="Phobius"/>
    </source>
</evidence>
<dbReference type="AlphaFoldDB" id="A0A6V7M2A3"/>
<feature type="transmembrane region" description="Helical" evidence="1">
    <location>
        <begin position="12"/>
        <end position="33"/>
    </location>
</feature>
<keyword evidence="1" id="KW-0472">Membrane</keyword>
<reference evidence="2" key="1">
    <citation type="submission" date="2020-07" db="EMBL/GenBank/DDBJ databases">
        <authorList>
            <person name="Ferguson B K."/>
        </authorList>
    </citation>
    <scope>NUCLEOTIDE SEQUENCE</scope>
    <source>
        <strain evidence="2">L06</strain>
    </source>
</reference>
<proteinExistence type="predicted"/>
<organism evidence="2">
    <name type="scientific">Bracon brevicornis</name>
    <dbReference type="NCBI Taxonomy" id="1563983"/>
    <lineage>
        <taxon>Eukaryota</taxon>
        <taxon>Metazoa</taxon>
        <taxon>Ecdysozoa</taxon>
        <taxon>Arthropoda</taxon>
        <taxon>Hexapoda</taxon>
        <taxon>Insecta</taxon>
        <taxon>Pterygota</taxon>
        <taxon>Neoptera</taxon>
        <taxon>Endopterygota</taxon>
        <taxon>Hymenoptera</taxon>
        <taxon>Apocrita</taxon>
        <taxon>Ichneumonoidea</taxon>
        <taxon>Braconidae</taxon>
        <taxon>Braconinae</taxon>
        <taxon>Bracon</taxon>
    </lineage>
</organism>
<dbReference type="EMBL" id="CADCXW020000348">
    <property type="protein sequence ID" value="CAD1582478.1"/>
    <property type="molecule type" value="Genomic_DNA"/>
</dbReference>
<accession>A0A6V7M2A3</accession>
<keyword evidence="1" id="KW-1133">Transmembrane helix</keyword>
<evidence type="ECO:0000313" key="2">
    <source>
        <dbReference type="EMBL" id="CAD1582478.1"/>
    </source>
</evidence>
<sequence>MKLFDFSQLLNTIWQIIITNIVPIYVLFTKSIFTASEVKLLDETGSNYSDLADTECLRAQSGEAIPENTGDVVNHLSNSFINSMRLHITDNKLIDAILQTAHQLYQQSQYE</sequence>
<gene>
    <name evidence="2" type="ORF">BBRV_LOCUS121702</name>
</gene>
<protein>
    <submittedName>
        <fullName evidence="2">Uncharacterized protein</fullName>
    </submittedName>
</protein>
<keyword evidence="1" id="KW-0812">Transmembrane</keyword>
<name>A0A6V7M2A3_9HYME</name>